<protein>
    <recommendedName>
        <fullName evidence="5">Arabinogalactan peptide 23</fullName>
    </recommendedName>
</protein>
<keyword evidence="2" id="KW-0472">Membrane</keyword>
<accession>A0A5J5X301</accession>
<feature type="transmembrane region" description="Helical" evidence="2">
    <location>
        <begin position="89"/>
        <end position="108"/>
    </location>
</feature>
<dbReference type="Proteomes" id="UP000327439">
    <property type="component" value="Chromosome A01"/>
</dbReference>
<evidence type="ECO:0000256" key="1">
    <source>
        <dbReference type="SAM" id="MobiDB-lite"/>
    </source>
</evidence>
<keyword evidence="4" id="KW-1185">Reference proteome</keyword>
<proteinExistence type="predicted"/>
<evidence type="ECO:0000313" key="3">
    <source>
        <dbReference type="EMBL" id="KAB2098007.1"/>
    </source>
</evidence>
<feature type="non-terminal residue" evidence="3">
    <location>
        <position position="1"/>
    </location>
</feature>
<dbReference type="AlphaFoldDB" id="A0A5J5X301"/>
<evidence type="ECO:0008006" key="5">
    <source>
        <dbReference type="Google" id="ProtNLM"/>
    </source>
</evidence>
<keyword evidence="2" id="KW-1133">Transmembrane helix</keyword>
<evidence type="ECO:0000256" key="2">
    <source>
        <dbReference type="SAM" id="Phobius"/>
    </source>
</evidence>
<evidence type="ECO:0000313" key="4">
    <source>
        <dbReference type="Proteomes" id="UP000327439"/>
    </source>
</evidence>
<reference evidence="4" key="1">
    <citation type="journal article" date="2020" name="Nat. Genet.">
        <title>Genomic diversifications of five Gossypium allopolyploid species and their impact on cotton improvement.</title>
        <authorList>
            <person name="Chen Z.J."/>
            <person name="Sreedasyam A."/>
            <person name="Ando A."/>
            <person name="Song Q."/>
            <person name="De Santiago L.M."/>
            <person name="Hulse-Kemp A.M."/>
            <person name="Ding M."/>
            <person name="Ye W."/>
            <person name="Kirkbride R.C."/>
            <person name="Jenkins J."/>
            <person name="Plott C."/>
            <person name="Lovell J."/>
            <person name="Lin Y.M."/>
            <person name="Vaughn R."/>
            <person name="Liu B."/>
            <person name="Simpson S."/>
            <person name="Scheffler B.E."/>
            <person name="Wen L."/>
            <person name="Saski C.A."/>
            <person name="Grover C.E."/>
            <person name="Hu G."/>
            <person name="Conover J.L."/>
            <person name="Carlson J.W."/>
            <person name="Shu S."/>
            <person name="Boston L.B."/>
            <person name="Williams M."/>
            <person name="Peterson D.G."/>
            <person name="McGee K."/>
            <person name="Jones D.C."/>
            <person name="Wendel J.F."/>
            <person name="Stelly D.M."/>
            <person name="Grimwood J."/>
            <person name="Schmutz J."/>
        </authorList>
    </citation>
    <scope>NUCLEOTIDE SEQUENCE [LARGE SCALE GENOMIC DNA]</scope>
    <source>
        <strain evidence="4">cv. 3-79</strain>
    </source>
</reference>
<gene>
    <name evidence="3" type="ORF">ES319_A01G208500v1</name>
</gene>
<organism evidence="3 4">
    <name type="scientific">Gossypium barbadense</name>
    <name type="common">Sea Island cotton</name>
    <name type="synonym">Hibiscus barbadensis</name>
    <dbReference type="NCBI Taxonomy" id="3634"/>
    <lineage>
        <taxon>Eukaryota</taxon>
        <taxon>Viridiplantae</taxon>
        <taxon>Streptophyta</taxon>
        <taxon>Embryophyta</taxon>
        <taxon>Tracheophyta</taxon>
        <taxon>Spermatophyta</taxon>
        <taxon>Magnoliopsida</taxon>
        <taxon>eudicotyledons</taxon>
        <taxon>Gunneridae</taxon>
        <taxon>Pentapetalae</taxon>
        <taxon>rosids</taxon>
        <taxon>malvids</taxon>
        <taxon>Malvales</taxon>
        <taxon>Malvaceae</taxon>
        <taxon>Malvoideae</taxon>
        <taxon>Gossypium</taxon>
    </lineage>
</organism>
<dbReference type="PANTHER" id="PTHR34672:SF2">
    <property type="entry name" value="ARABINOGALACTAN PROTEIN 23"/>
    <property type="match status" value="1"/>
</dbReference>
<dbReference type="InterPro" id="IPR044702">
    <property type="entry name" value="AGP23/40"/>
</dbReference>
<feature type="region of interest" description="Disordered" evidence="1">
    <location>
        <begin position="58"/>
        <end position="81"/>
    </location>
</feature>
<dbReference type="EMBL" id="CM018202">
    <property type="protein sequence ID" value="KAB2098007.1"/>
    <property type="molecule type" value="Genomic_DNA"/>
</dbReference>
<dbReference type="PANTHER" id="PTHR34672">
    <property type="entry name" value="POLLEN-SPECIFIC ARABINOGALACTA PROTEIN BAN102"/>
    <property type="match status" value="1"/>
</dbReference>
<keyword evidence="2" id="KW-0812">Transmembrane</keyword>
<sequence length="109" mass="11138">FRPARKTKSKINKFCFSSQQVSRLSVSLLFFNTMDMKKISCAVIVAVAASMSEVMAAGAPSPAPASAPGAASASAAAPGPDSSVAISTMPVLGSLVGATLVSFFAYYLQ</sequence>
<name>A0A5J5X301_GOSBA</name>